<dbReference type="EMBL" id="CP060131">
    <property type="protein sequence ID" value="QNG55532.1"/>
    <property type="molecule type" value="Genomic_DNA"/>
</dbReference>
<dbReference type="AlphaFoldDB" id="A0A7G7MRX1"/>
<dbReference type="KEGG" id="ppel:H6H00_11185"/>
<proteinExistence type="predicted"/>
<protein>
    <submittedName>
        <fullName evidence="2">Uncharacterized protein</fullName>
    </submittedName>
</protein>
<organism evidence="2 3">
    <name type="scientific">Pseudonocardia petroleophila</name>
    <dbReference type="NCBI Taxonomy" id="37331"/>
    <lineage>
        <taxon>Bacteria</taxon>
        <taxon>Bacillati</taxon>
        <taxon>Actinomycetota</taxon>
        <taxon>Actinomycetes</taxon>
        <taxon>Pseudonocardiales</taxon>
        <taxon>Pseudonocardiaceae</taxon>
        <taxon>Pseudonocardia</taxon>
    </lineage>
</organism>
<accession>A0A7G7MRX1</accession>
<reference evidence="2 3" key="1">
    <citation type="submission" date="2020-08" db="EMBL/GenBank/DDBJ databases">
        <authorList>
            <person name="Mo P."/>
        </authorList>
    </citation>
    <scope>NUCLEOTIDE SEQUENCE [LARGE SCALE GENOMIC DNA]</scope>
    <source>
        <strain evidence="2 3">CGMCC 4.1532</strain>
    </source>
</reference>
<sequence length="140" mass="15127">MRRSTPAGPRSDPDTVRPVRLVTSVDVDDPAAVTITVSARHELELPDGRRVLLLDDRGWGSTQRWAGASAEGLRETTRAVVGPDEPTGGRTAEEMAAGHWTHLQQVARHHGAPVDADELRRLPHDVVLGADVLARIRPSG</sequence>
<gene>
    <name evidence="2" type="ORF">H6H00_11185</name>
</gene>
<evidence type="ECO:0000256" key="1">
    <source>
        <dbReference type="SAM" id="MobiDB-lite"/>
    </source>
</evidence>
<evidence type="ECO:0000313" key="2">
    <source>
        <dbReference type="EMBL" id="QNG55532.1"/>
    </source>
</evidence>
<name>A0A7G7MRX1_9PSEU</name>
<evidence type="ECO:0000313" key="3">
    <source>
        <dbReference type="Proteomes" id="UP000515728"/>
    </source>
</evidence>
<keyword evidence="3" id="KW-1185">Reference proteome</keyword>
<feature type="region of interest" description="Disordered" evidence="1">
    <location>
        <begin position="64"/>
        <end position="91"/>
    </location>
</feature>
<dbReference type="Proteomes" id="UP000515728">
    <property type="component" value="Chromosome"/>
</dbReference>